<gene>
    <name evidence="1" type="ORF">FHS40_008482</name>
</gene>
<evidence type="ECO:0000313" key="1">
    <source>
        <dbReference type="EMBL" id="MBB5109354.1"/>
    </source>
</evidence>
<accession>A0A7W8B2V3</accession>
<evidence type="ECO:0000313" key="2">
    <source>
        <dbReference type="Proteomes" id="UP000549009"/>
    </source>
</evidence>
<dbReference type="SUPFAM" id="SSF52540">
    <property type="entry name" value="P-loop containing nucleoside triphosphate hydrolases"/>
    <property type="match status" value="1"/>
</dbReference>
<organism evidence="1 2">
    <name type="scientific">Streptomyces spectabilis</name>
    <dbReference type="NCBI Taxonomy" id="68270"/>
    <lineage>
        <taxon>Bacteria</taxon>
        <taxon>Bacillati</taxon>
        <taxon>Actinomycetota</taxon>
        <taxon>Actinomycetes</taxon>
        <taxon>Kitasatosporales</taxon>
        <taxon>Streptomycetaceae</taxon>
        <taxon>Streptomyces</taxon>
    </lineage>
</organism>
<dbReference type="InterPro" id="IPR027417">
    <property type="entry name" value="P-loop_NTPase"/>
</dbReference>
<keyword evidence="2" id="KW-1185">Reference proteome</keyword>
<dbReference type="AlphaFoldDB" id="A0A7W8B2V3"/>
<dbReference type="Gene3D" id="3.40.50.300">
    <property type="entry name" value="P-loop containing nucleotide triphosphate hydrolases"/>
    <property type="match status" value="1"/>
</dbReference>
<reference evidence="1 2" key="1">
    <citation type="submission" date="2020-08" db="EMBL/GenBank/DDBJ databases">
        <title>Genomic Encyclopedia of Type Strains, Phase III (KMG-III): the genomes of soil and plant-associated and newly described type strains.</title>
        <authorList>
            <person name="Whitman W."/>
        </authorList>
    </citation>
    <scope>NUCLEOTIDE SEQUENCE [LARGE SCALE GENOMIC DNA]</scope>
    <source>
        <strain evidence="1 2">CECT 3146</strain>
    </source>
</reference>
<name>A0A7W8B2V3_STRST</name>
<dbReference type="RefSeq" id="WP_184926341.1">
    <property type="nucleotide sequence ID" value="NZ_BMSQ01000030.1"/>
</dbReference>
<protein>
    <submittedName>
        <fullName evidence="1">Uncharacterized protein</fullName>
    </submittedName>
</protein>
<sequence>MLLTSGYGCGVTVSALALALSGPRPSLLVEAPARQASIRTGYRQGAWGGEVGLYHLAQAHLQNQLAEAFEANLRQLDEEGNRLVLAGLTDPTQAGALAGTWEALSLLLRAMDQRAGFDVVVDAGQVVVAGGGLHRTLYPAPLAHRADLVLLVLRNTLTSVAQTLPVARVLHRELESHGSGGDVLRLLVVRELSPAAGGLRSDAIARRFQVPVVDLLPWDEAAGRLFTHGAPRPPRLARLPLVRQARKSVQAIGVEVHTRRRALDMPAGPVMSPAEAGVLQRLAANRIPAPGPDPRQVMARG</sequence>
<dbReference type="Proteomes" id="UP000549009">
    <property type="component" value="Unassembled WGS sequence"/>
</dbReference>
<proteinExistence type="predicted"/>
<dbReference type="EMBL" id="JACHJD010000026">
    <property type="protein sequence ID" value="MBB5109354.1"/>
    <property type="molecule type" value="Genomic_DNA"/>
</dbReference>
<comment type="caution">
    <text evidence="1">The sequence shown here is derived from an EMBL/GenBank/DDBJ whole genome shotgun (WGS) entry which is preliminary data.</text>
</comment>